<dbReference type="KEGG" id="nta:107774384"/>
<name>A0A1S3YAZ0_TOBAC</name>
<dbReference type="OMA" id="GKIHECK"/>
<feature type="compositionally biased region" description="Low complexity" evidence="1">
    <location>
        <begin position="18"/>
        <end position="29"/>
    </location>
</feature>
<evidence type="ECO:0008006" key="3">
    <source>
        <dbReference type="Google" id="ProtNLM"/>
    </source>
</evidence>
<proteinExistence type="predicted"/>
<dbReference type="PaxDb" id="4097-A0A1S3YAZ0"/>
<feature type="region of interest" description="Disordered" evidence="1">
    <location>
        <begin position="178"/>
        <end position="220"/>
    </location>
</feature>
<evidence type="ECO:0000256" key="1">
    <source>
        <dbReference type="SAM" id="MobiDB-lite"/>
    </source>
</evidence>
<dbReference type="AlphaFoldDB" id="A0A1S3YAZ0"/>
<feature type="region of interest" description="Disordered" evidence="1">
    <location>
        <begin position="18"/>
        <end position="37"/>
    </location>
</feature>
<reference evidence="2" key="1">
    <citation type="submission" date="2025-08" db="UniProtKB">
        <authorList>
            <consortium name="RefSeq"/>
        </authorList>
    </citation>
    <scope>IDENTIFICATION</scope>
</reference>
<gene>
    <name evidence="2" type="primary">LOC107774384</name>
</gene>
<sequence length="263" mass="28358">MALVGVWVVTLGGGEDNPPTITVPVSSTPEQTTPVPTPAEGATIPPADIPVPPPAPAPGPGISDGDLRGATQMLTQLVASQAQRTNVAPTLFSLQEDSSSSRGSRNVWEYHMEFVRLSKYAVHMMPTMETRVRRFVQGLSPLVINEATAAALNSDMNYGRMVAFAQATEARKLKLKMERAPPSGHGQQQGSRFRPGQGSRGSHHQGRSGGRFEKQQRAPCPKCGRIHSGVCYLDMPVCYRYGMRGHIQRECRASRQGAGRGTA</sequence>
<protein>
    <recommendedName>
        <fullName evidence="3">CCHC-type domain-containing protein</fullName>
    </recommendedName>
</protein>
<organism evidence="2">
    <name type="scientific">Nicotiana tabacum</name>
    <name type="common">Common tobacco</name>
    <dbReference type="NCBI Taxonomy" id="4097"/>
    <lineage>
        <taxon>Eukaryota</taxon>
        <taxon>Viridiplantae</taxon>
        <taxon>Streptophyta</taxon>
        <taxon>Embryophyta</taxon>
        <taxon>Tracheophyta</taxon>
        <taxon>Spermatophyta</taxon>
        <taxon>Magnoliopsida</taxon>
        <taxon>eudicotyledons</taxon>
        <taxon>Gunneridae</taxon>
        <taxon>Pentapetalae</taxon>
        <taxon>asterids</taxon>
        <taxon>lamiids</taxon>
        <taxon>Solanales</taxon>
        <taxon>Solanaceae</taxon>
        <taxon>Nicotianoideae</taxon>
        <taxon>Nicotianeae</taxon>
        <taxon>Nicotiana</taxon>
    </lineage>
</organism>
<dbReference type="OrthoDB" id="1751882at2759"/>
<evidence type="ECO:0000313" key="2">
    <source>
        <dbReference type="RefSeq" id="XP_016449380.1"/>
    </source>
</evidence>
<dbReference type="RefSeq" id="XP_016449380.1">
    <property type="nucleotide sequence ID" value="XM_016593894.1"/>
</dbReference>
<accession>A0A1S3YAZ0</accession>